<keyword evidence="3" id="KW-1185">Reference proteome</keyword>
<evidence type="ECO:0000259" key="1">
    <source>
        <dbReference type="Pfam" id="PF24391"/>
    </source>
</evidence>
<evidence type="ECO:0000313" key="2">
    <source>
        <dbReference type="EMBL" id="QXB45654.1"/>
    </source>
</evidence>
<dbReference type="Pfam" id="PF24391">
    <property type="entry name" value="HD-CE"/>
    <property type="match status" value="1"/>
</dbReference>
<name>A0ABX8L2T3_9GAMM</name>
<dbReference type="InterPro" id="IPR056471">
    <property type="entry name" value="HD-CE"/>
</dbReference>
<evidence type="ECO:0000313" key="3">
    <source>
        <dbReference type="Proteomes" id="UP000683517"/>
    </source>
</evidence>
<dbReference type="EMBL" id="CP077365">
    <property type="protein sequence ID" value="QXB45654.1"/>
    <property type="molecule type" value="Genomic_DNA"/>
</dbReference>
<dbReference type="Proteomes" id="UP000683517">
    <property type="component" value="Chromosome"/>
</dbReference>
<dbReference type="Pfam" id="PF13589">
    <property type="entry name" value="HATPase_c_3"/>
    <property type="match status" value="1"/>
</dbReference>
<reference evidence="2 3" key="1">
    <citation type="submission" date="2021-06" db="EMBL/GenBank/DDBJ databases">
        <title>FDA dAtabase for Regulatory Grade micrObial Sequences (FDA-ARGOS): Supporting development and validation of Infectious Disease Dx tests.</title>
        <authorList>
            <person name="Sproer C."/>
            <person name="Gronow S."/>
            <person name="Severitt S."/>
            <person name="Schroder I."/>
            <person name="Tallon L."/>
            <person name="Sadzewicz L."/>
            <person name="Zhao X."/>
            <person name="Boylan J."/>
            <person name="Ott S."/>
            <person name="Bowen H."/>
            <person name="Vavikolanu K."/>
            <person name="Mehta A."/>
            <person name="Aluvathingal J."/>
            <person name="Nadendla S."/>
            <person name="Lowell S."/>
            <person name="Myers T."/>
            <person name="Yan Y."/>
        </authorList>
    </citation>
    <scope>NUCLEOTIDE SEQUENCE [LARGE SCALE GENOMIC DNA]</scope>
    <source>
        <strain evidence="2 3">FDAARGOS 1400</strain>
    </source>
</reference>
<accession>A0ABX8L2T3</accession>
<dbReference type="RefSeq" id="WP_216984601.1">
    <property type="nucleotide sequence ID" value="NZ_CP077365.1"/>
</dbReference>
<gene>
    <name evidence="2" type="ORF">I6L30_14685</name>
</gene>
<dbReference type="GO" id="GO:0005524">
    <property type="term" value="F:ATP binding"/>
    <property type="evidence" value="ECO:0007669"/>
    <property type="project" value="UniProtKB-KW"/>
</dbReference>
<sequence>MGTYSNITIENDQFYSLEKHFEIACNRHPHLKLLESQWRFDQELISKALQNIGSIFPHYSRHDASHSRQIIVNIERILGEKIRYLTATDTWLILEAAYSHDIGMVITQKQIEDMNTPDFQDFVTDLSKDKDHYLNQFAENWLADKAILPQQAHAHDFFQHYLQLLAEWYRQKHPKNSARIIRNPVEEIGLNSPRNELLPKRLFSILADICEAHGNSFEEIINQLPQAEAGMASEDCHPRYVACLLRMGDLLDVDDNRFCPVMMAMCGHNMPKLSKIHYDKHQAIKNLRMDAERIEITCVCSTLDSYEEAYSWFDWLQQEYHKQTQHWHQIVPSLELGRLPTLMTPIVKMGEPYIILDEGKKPTLKVNKDSFLELVRGTGFYSSKFDAIREILQNAVDSTLHRIWIENKNRIKDLDPTSPELLKIYDNYSIDISFEPHKEKKGIWVLKVKDQGTGISFNDLKYMLELGSSSKNKEKSKRVAEMPMWFKPSGIFGIGLQSGFLLSNEFMLITHSMLDQQAVKITFNKEKYNVLLEKIDKKMLYGTEFIIEIKIEEIPKRLSYTFRNSDVLSQIYSNFDITEPDLSYVEVFDIQQKIADFFRNLVIQTNKTIHNRTIETGEYDPAEILVINNIKFGDFGRHYSNNFFFRGQSFSDLSITYSCIHFEMDFYHTTSDQFLTKNREKIKSEIKNETYKKVTRAIKNYIEKNFDSLNEKEKPYAAFSYLISFSDQEYDKNSTKFKDEAFKFPILIDNEIIPLKEVIDKIKSFEIPEISVKINTGVPQTDFENVNGYIKNNECEQIFYFIKYFLTKENFYYSEVDKNPIFNTIKFSRDDHQPVSNEKFKRIIQEKNGSSLSSIGCRKVFPAWTEYRKLAINKSFDWVDIYRHDAYQSDYLVLPLNFKYEENHPEFYEYSDAFNQWVYDHRKNLEVTFDQVKNLNNQLIDFIKEILIKP</sequence>
<feature type="domain" description="HD-CE" evidence="1">
    <location>
        <begin position="56"/>
        <end position="321"/>
    </location>
</feature>
<keyword evidence="2" id="KW-0547">Nucleotide-binding</keyword>
<proteinExistence type="predicted"/>
<protein>
    <submittedName>
        <fullName evidence="2">ATP-binding protein</fullName>
    </submittedName>
</protein>
<keyword evidence="2" id="KW-0067">ATP-binding</keyword>
<organism evidence="2 3">
    <name type="scientific">Acinetobacter seifertii</name>
    <dbReference type="NCBI Taxonomy" id="1530123"/>
    <lineage>
        <taxon>Bacteria</taxon>
        <taxon>Pseudomonadati</taxon>
        <taxon>Pseudomonadota</taxon>
        <taxon>Gammaproteobacteria</taxon>
        <taxon>Moraxellales</taxon>
        <taxon>Moraxellaceae</taxon>
        <taxon>Acinetobacter</taxon>
        <taxon>Acinetobacter calcoaceticus/baumannii complex</taxon>
    </lineage>
</organism>